<dbReference type="Proteomes" id="UP000058446">
    <property type="component" value="Chromosome"/>
</dbReference>
<dbReference type="PATRIC" id="fig|1408189.4.peg.404"/>
<reference evidence="1 2" key="1">
    <citation type="submission" date="2013-10" db="EMBL/GenBank/DDBJ databases">
        <title>Complete genome sequence of Corynebacterium lactis DSM 45799(T), isolated from raw cow milk.</title>
        <authorList>
            <person name="Ruckert C."/>
            <person name="Albersmeier A."/>
            <person name="Lipski A."/>
            <person name="Kalinowski J."/>
        </authorList>
    </citation>
    <scope>NUCLEOTIDE SEQUENCE [LARGE SCALE GENOMIC DNA]</scope>
    <source>
        <strain evidence="1 2">RW2-5</strain>
    </source>
</reference>
<sequence>MSRPAEVASIVLSVKRMIAFGLKLRTSRLLAIEATVSIAAFEAKTKEHRWGERPSCF</sequence>
<accession>A0A0K2H3W2</accession>
<dbReference type="STRING" id="1408189.CLAC_02030"/>
<evidence type="ECO:0000313" key="1">
    <source>
        <dbReference type="EMBL" id="ALA68391.1"/>
    </source>
</evidence>
<keyword evidence="2" id="KW-1185">Reference proteome</keyword>
<evidence type="ECO:0000313" key="2">
    <source>
        <dbReference type="Proteomes" id="UP000058446"/>
    </source>
</evidence>
<dbReference type="AlphaFoldDB" id="A0A0K2H3W2"/>
<organism evidence="1 2">
    <name type="scientific">Corynebacterium lactis RW2-5</name>
    <dbReference type="NCBI Taxonomy" id="1408189"/>
    <lineage>
        <taxon>Bacteria</taxon>
        <taxon>Bacillati</taxon>
        <taxon>Actinomycetota</taxon>
        <taxon>Actinomycetes</taxon>
        <taxon>Mycobacteriales</taxon>
        <taxon>Corynebacteriaceae</taxon>
        <taxon>Corynebacterium</taxon>
    </lineage>
</organism>
<proteinExistence type="predicted"/>
<gene>
    <name evidence="1" type="ORF">CLAC_02030</name>
</gene>
<dbReference type="EMBL" id="CP006841">
    <property type="protein sequence ID" value="ALA68391.1"/>
    <property type="molecule type" value="Genomic_DNA"/>
</dbReference>
<dbReference type="KEGG" id="clw:CLAC_02030"/>
<name>A0A0K2H3W2_9CORY</name>
<dbReference type="RefSeq" id="WP_156324741.1">
    <property type="nucleotide sequence ID" value="NZ_CP006841.1"/>
</dbReference>
<protein>
    <submittedName>
        <fullName evidence="1">Uncharacterized protein</fullName>
    </submittedName>
</protein>